<dbReference type="Proteomes" id="UP000305948">
    <property type="component" value="Unassembled WGS sequence"/>
</dbReference>
<evidence type="ECO:0000256" key="3">
    <source>
        <dbReference type="SAM" id="MobiDB-lite"/>
    </source>
</evidence>
<feature type="transmembrane region" description="Helical" evidence="4">
    <location>
        <begin position="63"/>
        <end position="84"/>
    </location>
</feature>
<keyword evidence="4" id="KW-0812">Transmembrane</keyword>
<feature type="transmembrane region" description="Helical" evidence="4">
    <location>
        <begin position="335"/>
        <end position="356"/>
    </location>
</feature>
<evidence type="ECO:0000313" key="5">
    <source>
        <dbReference type="EMBL" id="TFK52161.1"/>
    </source>
</evidence>
<protein>
    <submittedName>
        <fullName evidence="5">MFS general substrate transporter</fullName>
    </submittedName>
</protein>
<feature type="transmembrane region" description="Helical" evidence="4">
    <location>
        <begin position="104"/>
        <end position="126"/>
    </location>
</feature>
<dbReference type="GO" id="GO:0016020">
    <property type="term" value="C:membrane"/>
    <property type="evidence" value="ECO:0007669"/>
    <property type="project" value="UniProtKB-SubCell"/>
</dbReference>
<dbReference type="GO" id="GO:0022857">
    <property type="term" value="F:transmembrane transporter activity"/>
    <property type="evidence" value="ECO:0007669"/>
    <property type="project" value="InterPro"/>
</dbReference>
<feature type="transmembrane region" description="Helical" evidence="4">
    <location>
        <begin position="194"/>
        <end position="214"/>
    </location>
</feature>
<comment type="subcellular location">
    <subcellularLocation>
        <location evidence="1">Membrane</location>
        <topology evidence="1">Multi-pass membrane protein</topology>
    </subcellularLocation>
</comment>
<dbReference type="InterPro" id="IPR050327">
    <property type="entry name" value="Proton-linked_MCT"/>
</dbReference>
<feature type="transmembrane region" description="Helical" evidence="4">
    <location>
        <begin position="162"/>
        <end position="182"/>
    </location>
</feature>
<dbReference type="SUPFAM" id="SSF103473">
    <property type="entry name" value="MFS general substrate transporter"/>
    <property type="match status" value="1"/>
</dbReference>
<feature type="transmembrane region" description="Helical" evidence="4">
    <location>
        <begin position="226"/>
        <end position="246"/>
    </location>
</feature>
<dbReference type="AlphaFoldDB" id="A0A5C3NF56"/>
<dbReference type="PANTHER" id="PTHR11360">
    <property type="entry name" value="MONOCARBOXYLATE TRANSPORTER"/>
    <property type="match status" value="1"/>
</dbReference>
<keyword evidence="6" id="KW-1185">Reference proteome</keyword>
<keyword evidence="4" id="KW-0472">Membrane</keyword>
<accession>A0A5C3NF56</accession>
<dbReference type="Gene3D" id="1.20.1250.20">
    <property type="entry name" value="MFS general substrate transporter like domains"/>
    <property type="match status" value="2"/>
</dbReference>
<evidence type="ECO:0000313" key="6">
    <source>
        <dbReference type="Proteomes" id="UP000305948"/>
    </source>
</evidence>
<feature type="transmembrane region" description="Helical" evidence="4">
    <location>
        <begin position="363"/>
        <end position="385"/>
    </location>
</feature>
<evidence type="ECO:0000256" key="4">
    <source>
        <dbReference type="SAM" id="Phobius"/>
    </source>
</evidence>
<gene>
    <name evidence="5" type="ORF">OE88DRAFT_1711914</name>
</gene>
<dbReference type="EMBL" id="ML213509">
    <property type="protein sequence ID" value="TFK52161.1"/>
    <property type="molecule type" value="Genomic_DNA"/>
</dbReference>
<evidence type="ECO:0000256" key="2">
    <source>
        <dbReference type="ARBA" id="ARBA00006727"/>
    </source>
</evidence>
<dbReference type="InterPro" id="IPR036259">
    <property type="entry name" value="MFS_trans_sf"/>
</dbReference>
<feature type="transmembrane region" description="Helical" evidence="4">
    <location>
        <begin position="446"/>
        <end position="467"/>
    </location>
</feature>
<comment type="similarity">
    <text evidence="2">Belongs to the major facilitator superfamily. Monocarboxylate porter (TC 2.A.1.13) family.</text>
</comment>
<feature type="transmembrane region" description="Helical" evidence="4">
    <location>
        <begin position="40"/>
        <end position="56"/>
    </location>
</feature>
<feature type="transmembrane region" description="Helical" evidence="4">
    <location>
        <begin position="272"/>
        <end position="294"/>
    </location>
</feature>
<reference evidence="5 6" key="1">
    <citation type="journal article" date="2019" name="Nat. Ecol. Evol.">
        <title>Megaphylogeny resolves global patterns of mushroom evolution.</title>
        <authorList>
            <person name="Varga T."/>
            <person name="Krizsan K."/>
            <person name="Foldi C."/>
            <person name="Dima B."/>
            <person name="Sanchez-Garcia M."/>
            <person name="Sanchez-Ramirez S."/>
            <person name="Szollosi G.J."/>
            <person name="Szarkandi J.G."/>
            <person name="Papp V."/>
            <person name="Albert L."/>
            <person name="Andreopoulos W."/>
            <person name="Angelini C."/>
            <person name="Antonin V."/>
            <person name="Barry K.W."/>
            <person name="Bougher N.L."/>
            <person name="Buchanan P."/>
            <person name="Buyck B."/>
            <person name="Bense V."/>
            <person name="Catcheside P."/>
            <person name="Chovatia M."/>
            <person name="Cooper J."/>
            <person name="Damon W."/>
            <person name="Desjardin D."/>
            <person name="Finy P."/>
            <person name="Geml J."/>
            <person name="Haridas S."/>
            <person name="Hughes K."/>
            <person name="Justo A."/>
            <person name="Karasinski D."/>
            <person name="Kautmanova I."/>
            <person name="Kiss B."/>
            <person name="Kocsube S."/>
            <person name="Kotiranta H."/>
            <person name="LaButti K.M."/>
            <person name="Lechner B.E."/>
            <person name="Liimatainen K."/>
            <person name="Lipzen A."/>
            <person name="Lukacs Z."/>
            <person name="Mihaltcheva S."/>
            <person name="Morgado L.N."/>
            <person name="Niskanen T."/>
            <person name="Noordeloos M.E."/>
            <person name="Ohm R.A."/>
            <person name="Ortiz-Santana B."/>
            <person name="Ovrebo C."/>
            <person name="Racz N."/>
            <person name="Riley R."/>
            <person name="Savchenko A."/>
            <person name="Shiryaev A."/>
            <person name="Soop K."/>
            <person name="Spirin V."/>
            <person name="Szebenyi C."/>
            <person name="Tomsovsky M."/>
            <person name="Tulloss R.E."/>
            <person name="Uehling J."/>
            <person name="Grigoriev I.V."/>
            <person name="Vagvolgyi C."/>
            <person name="Papp T."/>
            <person name="Martin F.M."/>
            <person name="Miettinen O."/>
            <person name="Hibbett D.S."/>
            <person name="Nagy L.G."/>
        </authorList>
    </citation>
    <scope>NUCLEOTIDE SEQUENCE [LARGE SCALE GENOMIC DNA]</scope>
    <source>
        <strain evidence="5 6">OMC1185</strain>
    </source>
</reference>
<name>A0A5C3NF56_9AGAM</name>
<organism evidence="5 6">
    <name type="scientific">Heliocybe sulcata</name>
    <dbReference type="NCBI Taxonomy" id="5364"/>
    <lineage>
        <taxon>Eukaryota</taxon>
        <taxon>Fungi</taxon>
        <taxon>Dikarya</taxon>
        <taxon>Basidiomycota</taxon>
        <taxon>Agaricomycotina</taxon>
        <taxon>Agaricomycetes</taxon>
        <taxon>Gloeophyllales</taxon>
        <taxon>Gloeophyllaceae</taxon>
        <taxon>Heliocybe</taxon>
    </lineage>
</organism>
<feature type="compositionally biased region" description="Polar residues" evidence="3">
    <location>
        <begin position="13"/>
        <end position="26"/>
    </location>
</feature>
<dbReference type="PANTHER" id="PTHR11360:SF287">
    <property type="entry name" value="MFS MONOCARBOXYLATE TRANSPORTER"/>
    <property type="match status" value="1"/>
</dbReference>
<keyword evidence="4" id="KW-1133">Transmembrane helix</keyword>
<dbReference type="OrthoDB" id="2213137at2759"/>
<evidence type="ECO:0000256" key="1">
    <source>
        <dbReference type="ARBA" id="ARBA00004141"/>
    </source>
</evidence>
<dbReference type="InterPro" id="IPR011701">
    <property type="entry name" value="MFS"/>
</dbReference>
<proteinExistence type="inferred from homology"/>
<dbReference type="Pfam" id="PF07690">
    <property type="entry name" value="MFS_1"/>
    <property type="match status" value="1"/>
</dbReference>
<feature type="transmembrane region" description="Helical" evidence="4">
    <location>
        <begin position="138"/>
        <end position="156"/>
    </location>
</feature>
<sequence length="476" mass="51764">MSTLQAVERNRAETSSSPSLQSLEYENDNGTSLAPVDRGLGAWSFVLAAFGALYLLTRLILVVIQIFAAFFVQAIVWAFPNSYGVFLDAYLNDPRYASQKQSGFLLPLAGTLSTGIIYLSSPVIHGLTGRRRYLRRPLLWLGTVLCWAGLFGASYVTKVEQLLVLQGIVYSIGGSFLYHPCVAYMSEWFVARRGLANGIMFAGTGFGSLLLPIALRPLFNRFGTQITLRILSIAIVCPLLLLLPFVKGRLPESRVPGPTARSTDRSWMRHRALWMILFLNTVQGFAYFVPLIWLPTFTTELRSSADSSLPLAALNGANVFGRIAMGTLSDRANPWLLGSMTLFSTSLATFVLWGVLSRNMAGLVAYGIAYGGFAGGWSSLWTGFIKPIAKDDPTLSSYMIGLLMLSRGLGNVLSTPISTSLLQGNASNDAHGKTGFDVAGGRFERVILYVGTCFAGAAVLAFAGWGMEKKRLLIGR</sequence>
<feature type="region of interest" description="Disordered" evidence="3">
    <location>
        <begin position="1"/>
        <end position="26"/>
    </location>
</feature>